<proteinExistence type="predicted"/>
<dbReference type="Proteomes" id="UP001279410">
    <property type="component" value="Unassembled WGS sequence"/>
</dbReference>
<protein>
    <submittedName>
        <fullName evidence="1">Uncharacterized protein</fullName>
    </submittedName>
</protein>
<dbReference type="AlphaFoldDB" id="A0AAD3R4P9"/>
<organism evidence="1 2">
    <name type="scientific">Lates japonicus</name>
    <name type="common">Japanese lates</name>
    <dbReference type="NCBI Taxonomy" id="270547"/>
    <lineage>
        <taxon>Eukaryota</taxon>
        <taxon>Metazoa</taxon>
        <taxon>Chordata</taxon>
        <taxon>Craniata</taxon>
        <taxon>Vertebrata</taxon>
        <taxon>Euteleostomi</taxon>
        <taxon>Actinopterygii</taxon>
        <taxon>Neopterygii</taxon>
        <taxon>Teleostei</taxon>
        <taxon>Neoteleostei</taxon>
        <taxon>Acanthomorphata</taxon>
        <taxon>Carangaria</taxon>
        <taxon>Carangaria incertae sedis</taxon>
        <taxon>Centropomidae</taxon>
        <taxon>Lates</taxon>
    </lineage>
</organism>
<comment type="caution">
    <text evidence="1">The sequence shown here is derived from an EMBL/GenBank/DDBJ whole genome shotgun (WGS) entry which is preliminary data.</text>
</comment>
<evidence type="ECO:0000313" key="2">
    <source>
        <dbReference type="Proteomes" id="UP001279410"/>
    </source>
</evidence>
<name>A0AAD3R4P9_LATJO</name>
<sequence>MRPMFQLMCWHSIRLDLSLSHADFVTSLTERLTTAFTGARQRGADAHEEQKLYYDRAARHQLYAEGDLVWMHDPTEDRRKLAPNWKGPYRVLAVLDSQGEPGLTYRVGSVLDSDGPRQVVHYDRLKPYTLPLPAGSISDLQPSPPHAPLLQDGASPEVDWREEDQFVSGGTGTVPETGVTEPKQTVSHCGRVVRKLCLRDFVTY</sequence>
<gene>
    <name evidence="1" type="ORF">AKAME5_000759600</name>
</gene>
<evidence type="ECO:0000313" key="1">
    <source>
        <dbReference type="EMBL" id="GLD55051.1"/>
    </source>
</evidence>
<accession>A0AAD3R4P9</accession>
<reference evidence="1" key="1">
    <citation type="submission" date="2022-08" db="EMBL/GenBank/DDBJ databases">
        <title>Genome sequencing of akame (Lates japonicus).</title>
        <authorList>
            <person name="Hashiguchi Y."/>
            <person name="Takahashi H."/>
        </authorList>
    </citation>
    <scope>NUCLEOTIDE SEQUENCE</scope>
    <source>
        <strain evidence="1">Kochi</strain>
    </source>
</reference>
<dbReference type="EMBL" id="BRZM01000020">
    <property type="protein sequence ID" value="GLD55051.1"/>
    <property type="molecule type" value="Genomic_DNA"/>
</dbReference>
<keyword evidence="2" id="KW-1185">Reference proteome</keyword>